<sequence>MTERIALLDAACRFYERHLTDDHREFLLARYGFRPDFVEAARIGYAPADGTALLLHLMDRGYSGDEIIASGLVQRWTKDGNTGVTDHFRGRIVFPYLDGAGAPAYFIARATDETPAHGDAVPAKYVKGIVNPIGPREPIFGAWSVIDGEPLIVTEGIADALAALQDCRPCISPVTTSFKRERIDEAAAYCRRAGATYIINDNEASGAGLTGATRTAHALLTHGIDRVYIGTLPRPDGVDKIDLNDYLRDGGDLAPILAGAVPAAEHPAVQEERRQEILAGVAALRSGISRQRYEASGKKNHRTNGIDDLKRRMPSLSAYTGIAPGKRGPHPVYGSTHGDNFAVSRDGETWTSFHGGNEAGKSGNLFKLIALEQGFLTDEDRPLRGEAFKQTIEYCRGRWG</sequence>
<dbReference type="Proteomes" id="UP000005095">
    <property type="component" value="Chromosome"/>
</dbReference>
<dbReference type="EMBL" id="CM001555">
    <property type="protein sequence ID" value="EJG06990.1"/>
    <property type="molecule type" value="Genomic_DNA"/>
</dbReference>
<dbReference type="PATRIC" id="fig|28892.9.peg.1111"/>
<name>J1L2R9_9EURY</name>
<dbReference type="OrthoDB" id="214394at2157"/>
<dbReference type="InterPro" id="IPR037068">
    <property type="entry name" value="DNA_primase_core_N_sf"/>
</dbReference>
<dbReference type="AlphaFoldDB" id="J1L2R9"/>
<dbReference type="Pfam" id="PF08275">
    <property type="entry name" value="DNAG_N"/>
    <property type="match status" value="1"/>
</dbReference>
<dbReference type="InterPro" id="IPR050219">
    <property type="entry name" value="DnaG_primase"/>
</dbReference>
<proteinExistence type="predicted"/>
<dbReference type="RefSeq" id="WP_004038562.1">
    <property type="nucleotide sequence ID" value="NZ_CM001555.1"/>
</dbReference>
<dbReference type="STRING" id="28892.Metli_1032"/>
<feature type="domain" description="DNA primase DNAG catalytic core N-terminal" evidence="1">
    <location>
        <begin position="22"/>
        <end position="126"/>
    </location>
</feature>
<keyword evidence="3" id="KW-1185">Reference proteome</keyword>
<dbReference type="InterPro" id="IPR013264">
    <property type="entry name" value="DNAG_N"/>
</dbReference>
<dbReference type="GO" id="GO:0006269">
    <property type="term" value="P:DNA replication, synthesis of primer"/>
    <property type="evidence" value="ECO:0007669"/>
    <property type="project" value="TreeGrafter"/>
</dbReference>
<dbReference type="Gene3D" id="3.90.980.10">
    <property type="entry name" value="DNA primase, catalytic core, N-terminal domain"/>
    <property type="match status" value="1"/>
</dbReference>
<dbReference type="CDD" id="cd01029">
    <property type="entry name" value="TOPRIM_primases"/>
    <property type="match status" value="1"/>
</dbReference>
<dbReference type="GO" id="GO:0005737">
    <property type="term" value="C:cytoplasm"/>
    <property type="evidence" value="ECO:0007669"/>
    <property type="project" value="TreeGrafter"/>
</dbReference>
<dbReference type="Gene3D" id="3.40.1360.10">
    <property type="match status" value="1"/>
</dbReference>
<evidence type="ECO:0000259" key="1">
    <source>
        <dbReference type="Pfam" id="PF08275"/>
    </source>
</evidence>
<organism evidence="2 3">
    <name type="scientific">Methanofollis liminatans DSM 4140</name>
    <dbReference type="NCBI Taxonomy" id="28892"/>
    <lineage>
        <taxon>Archaea</taxon>
        <taxon>Methanobacteriati</taxon>
        <taxon>Methanobacteriota</taxon>
        <taxon>Stenosarchaea group</taxon>
        <taxon>Methanomicrobia</taxon>
        <taxon>Methanomicrobiales</taxon>
        <taxon>Methanomicrobiaceae</taxon>
        <taxon>Methanofollis</taxon>
    </lineage>
</organism>
<gene>
    <name evidence="2" type="ORF">Metli_1032</name>
</gene>
<evidence type="ECO:0000313" key="2">
    <source>
        <dbReference type="EMBL" id="EJG06990.1"/>
    </source>
</evidence>
<accession>J1L2R9</accession>
<reference evidence="2 3" key="1">
    <citation type="submission" date="2011-08" db="EMBL/GenBank/DDBJ databases">
        <title>The complete genome of Methanofollis liminatans DSM 4140.</title>
        <authorList>
            <consortium name="US DOE Joint Genome Institute (JGI-PGF)"/>
            <person name="Lucas S."/>
            <person name="Han J."/>
            <person name="Lapidus A."/>
            <person name="Bruce D."/>
            <person name="Goodwin L."/>
            <person name="Pitluck S."/>
            <person name="Peters L."/>
            <person name="Kyrpides N."/>
            <person name="Mavromatis K."/>
            <person name="Ivanova N."/>
            <person name="Mikhailova N."/>
            <person name="Lu M."/>
            <person name="Detter J.C."/>
            <person name="Tapia R."/>
            <person name="Han C."/>
            <person name="Land M."/>
            <person name="Hauser L."/>
            <person name="Markowitz V."/>
            <person name="Cheng J.-F."/>
            <person name="Hugenholtz P."/>
            <person name="Woyke T."/>
            <person name="Wu D."/>
            <person name="Spring S."/>
            <person name="Schuler E."/>
            <person name="Brambilla E."/>
            <person name="Klenk H.-P."/>
            <person name="Eisen J.A."/>
        </authorList>
    </citation>
    <scope>NUCLEOTIDE SEQUENCE [LARGE SCALE GENOMIC DNA]</scope>
    <source>
        <strain evidence="2 3">DSM 4140</strain>
    </source>
</reference>
<evidence type="ECO:0000313" key="3">
    <source>
        <dbReference type="Proteomes" id="UP000005095"/>
    </source>
</evidence>
<protein>
    <submittedName>
        <fullName evidence="2">DNA primase catalytic core domain protein</fullName>
    </submittedName>
</protein>
<dbReference type="InterPro" id="IPR034154">
    <property type="entry name" value="TOPRIM_DnaG/twinkle"/>
</dbReference>
<dbReference type="SUPFAM" id="SSF56731">
    <property type="entry name" value="DNA primase core"/>
    <property type="match status" value="1"/>
</dbReference>
<dbReference type="HOGENOM" id="CLU_686263_0_0_2"/>
<dbReference type="PANTHER" id="PTHR30313:SF2">
    <property type="entry name" value="DNA PRIMASE"/>
    <property type="match status" value="1"/>
</dbReference>
<dbReference type="PANTHER" id="PTHR30313">
    <property type="entry name" value="DNA PRIMASE"/>
    <property type="match status" value="1"/>
</dbReference>